<dbReference type="AlphaFoldDB" id="A0A0A9EQ20"/>
<name>A0A0A9EQ20_ARUDO</name>
<organism evidence="1">
    <name type="scientific">Arundo donax</name>
    <name type="common">Giant reed</name>
    <name type="synonym">Donax arundinaceus</name>
    <dbReference type="NCBI Taxonomy" id="35708"/>
    <lineage>
        <taxon>Eukaryota</taxon>
        <taxon>Viridiplantae</taxon>
        <taxon>Streptophyta</taxon>
        <taxon>Embryophyta</taxon>
        <taxon>Tracheophyta</taxon>
        <taxon>Spermatophyta</taxon>
        <taxon>Magnoliopsida</taxon>
        <taxon>Liliopsida</taxon>
        <taxon>Poales</taxon>
        <taxon>Poaceae</taxon>
        <taxon>PACMAD clade</taxon>
        <taxon>Arundinoideae</taxon>
        <taxon>Arundineae</taxon>
        <taxon>Arundo</taxon>
    </lineage>
</organism>
<evidence type="ECO:0000313" key="1">
    <source>
        <dbReference type="EMBL" id="JAE02187.1"/>
    </source>
</evidence>
<dbReference type="EMBL" id="GBRH01195709">
    <property type="protein sequence ID" value="JAE02187.1"/>
    <property type="molecule type" value="Transcribed_RNA"/>
</dbReference>
<accession>A0A0A9EQ20</accession>
<sequence>MDQFTAVTTGNLHKNYKLFSFQQACNNAAVSGVHHSRVHTTK</sequence>
<protein>
    <submittedName>
        <fullName evidence="1">Uncharacterized protein</fullName>
    </submittedName>
</protein>
<reference evidence="1" key="1">
    <citation type="submission" date="2014-09" db="EMBL/GenBank/DDBJ databases">
        <authorList>
            <person name="Magalhaes I.L.F."/>
            <person name="Oliveira U."/>
            <person name="Santos F.R."/>
            <person name="Vidigal T.H.D.A."/>
            <person name="Brescovit A.D."/>
            <person name="Santos A.J."/>
        </authorList>
    </citation>
    <scope>NUCLEOTIDE SEQUENCE</scope>
    <source>
        <tissue evidence="1">Shoot tissue taken approximately 20 cm above the soil surface</tissue>
    </source>
</reference>
<proteinExistence type="predicted"/>
<reference evidence="1" key="2">
    <citation type="journal article" date="2015" name="Data Brief">
        <title>Shoot transcriptome of the giant reed, Arundo donax.</title>
        <authorList>
            <person name="Barrero R.A."/>
            <person name="Guerrero F.D."/>
            <person name="Moolhuijzen P."/>
            <person name="Goolsby J.A."/>
            <person name="Tidwell J."/>
            <person name="Bellgard S.E."/>
            <person name="Bellgard M.I."/>
        </authorList>
    </citation>
    <scope>NUCLEOTIDE SEQUENCE</scope>
    <source>
        <tissue evidence="1">Shoot tissue taken approximately 20 cm above the soil surface</tissue>
    </source>
</reference>